<dbReference type="Proteomes" id="UP000663860">
    <property type="component" value="Unassembled WGS sequence"/>
</dbReference>
<dbReference type="Proteomes" id="UP000663891">
    <property type="component" value="Unassembled WGS sequence"/>
</dbReference>
<dbReference type="InterPro" id="IPR036869">
    <property type="entry name" value="J_dom_sf"/>
</dbReference>
<evidence type="ECO:0000313" key="8">
    <source>
        <dbReference type="EMBL" id="CAF3794887.1"/>
    </source>
</evidence>
<dbReference type="Pfam" id="PF00226">
    <property type="entry name" value="DnaJ"/>
    <property type="match status" value="1"/>
</dbReference>
<dbReference type="PROSITE" id="PS50076">
    <property type="entry name" value="DNAJ_2"/>
    <property type="match status" value="1"/>
</dbReference>
<dbReference type="Proteomes" id="UP000663877">
    <property type="component" value="Unassembled WGS sequence"/>
</dbReference>
<feature type="domain" description="J" evidence="3">
    <location>
        <begin position="50"/>
        <end position="115"/>
    </location>
</feature>
<dbReference type="EMBL" id="CAJOBB010001018">
    <property type="protein sequence ID" value="CAF3794887.1"/>
    <property type="molecule type" value="Genomic_DNA"/>
</dbReference>
<evidence type="ECO:0000256" key="2">
    <source>
        <dbReference type="SAM" id="Phobius"/>
    </source>
</evidence>
<dbReference type="EMBL" id="CAJNOE010000022">
    <property type="protein sequence ID" value="CAF0751354.1"/>
    <property type="molecule type" value="Genomic_DNA"/>
</dbReference>
<dbReference type="EMBL" id="CAJNON010000056">
    <property type="protein sequence ID" value="CAF0885235.1"/>
    <property type="molecule type" value="Genomic_DNA"/>
</dbReference>
<comment type="caution">
    <text evidence="6">The sequence shown here is derived from an EMBL/GenBank/DDBJ whole genome shotgun (WGS) entry which is preliminary data.</text>
</comment>
<dbReference type="PANTHER" id="PTHR44825">
    <property type="match status" value="1"/>
</dbReference>
<feature type="compositionally biased region" description="Polar residues" evidence="1">
    <location>
        <begin position="110"/>
        <end position="121"/>
    </location>
</feature>
<dbReference type="InterPro" id="IPR052763">
    <property type="entry name" value="DnaJ_C4"/>
</dbReference>
<dbReference type="Gene3D" id="1.10.287.110">
    <property type="entry name" value="DnaJ domain"/>
    <property type="match status" value="1"/>
</dbReference>
<dbReference type="Proteomes" id="UP000663832">
    <property type="component" value="Unassembled WGS sequence"/>
</dbReference>
<evidence type="ECO:0000313" key="10">
    <source>
        <dbReference type="Proteomes" id="UP000663832"/>
    </source>
</evidence>
<evidence type="ECO:0000313" key="4">
    <source>
        <dbReference type="EMBL" id="CAF0751354.1"/>
    </source>
</evidence>
<dbReference type="EMBL" id="CAJNOM010000047">
    <property type="protein sequence ID" value="CAF0915064.1"/>
    <property type="molecule type" value="Genomic_DNA"/>
</dbReference>
<dbReference type="SMART" id="SM00271">
    <property type="entry name" value="DnaJ"/>
    <property type="match status" value="1"/>
</dbReference>
<dbReference type="PANTHER" id="PTHR44825:SF1">
    <property type="entry name" value="DNAJ HOMOLOG SUBFAMILY C MEMBER 4"/>
    <property type="match status" value="1"/>
</dbReference>
<proteinExistence type="predicted"/>
<evidence type="ECO:0000256" key="1">
    <source>
        <dbReference type="SAM" id="MobiDB-lite"/>
    </source>
</evidence>
<dbReference type="SUPFAM" id="SSF46565">
    <property type="entry name" value="Chaperone J-domain"/>
    <property type="match status" value="1"/>
</dbReference>
<name>A0A814AGV2_9BILA</name>
<dbReference type="InterPro" id="IPR001623">
    <property type="entry name" value="DnaJ_domain"/>
</dbReference>
<sequence length="278" mass="32810">MFRNSRQHLWTKSTDRLHPYGNIIKSTFQSNRSFVLTKCRYKTANINSRNYYDLLGVERTATQKEIRKAFVKLSKEYHPDSNSADKSLHDKFVKINEAFSILSKQSTRTTYDQTLDPSYQSHSRRYSAPSSARQQPASSPFDWRQTNFNNRGAYQRRSSTTDSDWGTSQFDKTFFDMLRRRMEQDRKRAKNHSYNPPPNYGMINTYFAPFSIISFLIGFGILIHALQWRIAKYSDPSFATDPRTRSYHAYREWQRLSSLKDVESVPLRDNSARRNEEK</sequence>
<feature type="compositionally biased region" description="Low complexity" evidence="1">
    <location>
        <begin position="127"/>
        <end position="140"/>
    </location>
</feature>
<dbReference type="AlphaFoldDB" id="A0A814AGV2"/>
<feature type="region of interest" description="Disordered" evidence="1">
    <location>
        <begin position="110"/>
        <end position="146"/>
    </location>
</feature>
<keyword evidence="2" id="KW-0812">Transmembrane</keyword>
<dbReference type="EMBL" id="CAJNOI010000846">
    <property type="protein sequence ID" value="CAF1353815.1"/>
    <property type="molecule type" value="Genomic_DNA"/>
</dbReference>
<feature type="transmembrane region" description="Helical" evidence="2">
    <location>
        <begin position="206"/>
        <end position="226"/>
    </location>
</feature>
<evidence type="ECO:0000313" key="6">
    <source>
        <dbReference type="EMBL" id="CAF0915064.1"/>
    </source>
</evidence>
<keyword evidence="10" id="KW-1185">Reference proteome</keyword>
<evidence type="ECO:0000313" key="9">
    <source>
        <dbReference type="EMBL" id="CAF3933778.1"/>
    </source>
</evidence>
<dbReference type="OrthoDB" id="376357at2759"/>
<dbReference type="PRINTS" id="PR00625">
    <property type="entry name" value="JDOMAIN"/>
</dbReference>
<dbReference type="Proteomes" id="UP000663844">
    <property type="component" value="Unassembled WGS sequence"/>
</dbReference>
<keyword evidence="2" id="KW-0472">Membrane</keyword>
<evidence type="ECO:0000313" key="7">
    <source>
        <dbReference type="EMBL" id="CAF1353815.1"/>
    </source>
</evidence>
<evidence type="ECO:0000259" key="3">
    <source>
        <dbReference type="PROSITE" id="PS50076"/>
    </source>
</evidence>
<dbReference type="Proteomes" id="UP000663868">
    <property type="component" value="Unassembled WGS sequence"/>
</dbReference>
<evidence type="ECO:0000313" key="5">
    <source>
        <dbReference type="EMBL" id="CAF0885235.1"/>
    </source>
</evidence>
<organism evidence="6 10">
    <name type="scientific">Adineta steineri</name>
    <dbReference type="NCBI Taxonomy" id="433720"/>
    <lineage>
        <taxon>Eukaryota</taxon>
        <taxon>Metazoa</taxon>
        <taxon>Spiralia</taxon>
        <taxon>Gnathifera</taxon>
        <taxon>Rotifera</taxon>
        <taxon>Eurotatoria</taxon>
        <taxon>Bdelloidea</taxon>
        <taxon>Adinetida</taxon>
        <taxon>Adinetidae</taxon>
        <taxon>Adineta</taxon>
    </lineage>
</organism>
<protein>
    <recommendedName>
        <fullName evidence="3">J domain-containing protein</fullName>
    </recommendedName>
</protein>
<accession>A0A814AGV2</accession>
<reference evidence="6" key="1">
    <citation type="submission" date="2021-02" db="EMBL/GenBank/DDBJ databases">
        <authorList>
            <person name="Nowell W R."/>
        </authorList>
    </citation>
    <scope>NUCLEOTIDE SEQUENCE</scope>
</reference>
<dbReference type="EMBL" id="CAJOAZ010002489">
    <property type="protein sequence ID" value="CAF3933778.1"/>
    <property type="molecule type" value="Genomic_DNA"/>
</dbReference>
<gene>
    <name evidence="7" type="ORF">BJG266_LOCUS35105</name>
    <name evidence="4" type="ORF">IZO911_LOCUS4165</name>
    <name evidence="8" type="ORF">KXQ929_LOCUS16684</name>
    <name evidence="9" type="ORF">OXD698_LOCUS25732</name>
    <name evidence="6" type="ORF">QVE165_LOCUS10223</name>
    <name evidence="5" type="ORF">VCS650_LOCUS8473</name>
</gene>
<keyword evidence="2" id="KW-1133">Transmembrane helix</keyword>
<dbReference type="CDD" id="cd06257">
    <property type="entry name" value="DnaJ"/>
    <property type="match status" value="1"/>
</dbReference>